<name>A0ABW3DRW4_9ACTN</name>
<keyword evidence="3" id="KW-1185">Reference proteome</keyword>
<reference evidence="3" key="1">
    <citation type="journal article" date="2019" name="Int. J. Syst. Evol. Microbiol.">
        <title>The Global Catalogue of Microorganisms (GCM) 10K type strain sequencing project: providing services to taxonomists for standard genome sequencing and annotation.</title>
        <authorList>
            <consortium name="The Broad Institute Genomics Platform"/>
            <consortium name="The Broad Institute Genome Sequencing Center for Infectious Disease"/>
            <person name="Wu L."/>
            <person name="Ma J."/>
        </authorList>
    </citation>
    <scope>NUCLEOTIDE SEQUENCE [LARGE SCALE GENOMIC DNA]</scope>
    <source>
        <strain evidence="3">CCUG 62974</strain>
    </source>
</reference>
<protein>
    <recommendedName>
        <fullName evidence="1">Minor tail T domain-containing protein</fullName>
    </recommendedName>
</protein>
<dbReference type="Proteomes" id="UP001597024">
    <property type="component" value="Unassembled WGS sequence"/>
</dbReference>
<sequence>MAFERVTGPIDPRERLDGAAALIAERITNSLTQTKGGKAPEVADFMPRWDAPAPIEWEPEGGDDGDVP</sequence>
<organism evidence="2 3">
    <name type="scientific">Streptosporangium algeriense</name>
    <dbReference type="NCBI Taxonomy" id="1682748"/>
    <lineage>
        <taxon>Bacteria</taxon>
        <taxon>Bacillati</taxon>
        <taxon>Actinomycetota</taxon>
        <taxon>Actinomycetes</taxon>
        <taxon>Streptosporangiales</taxon>
        <taxon>Streptosporangiaceae</taxon>
        <taxon>Streptosporangium</taxon>
    </lineage>
</organism>
<evidence type="ECO:0000259" key="1">
    <source>
        <dbReference type="Pfam" id="PF06223"/>
    </source>
</evidence>
<feature type="domain" description="Minor tail T" evidence="1">
    <location>
        <begin position="1"/>
        <end position="57"/>
    </location>
</feature>
<evidence type="ECO:0000313" key="3">
    <source>
        <dbReference type="Proteomes" id="UP001597024"/>
    </source>
</evidence>
<gene>
    <name evidence="2" type="ORF">ACFQ08_14520</name>
</gene>
<evidence type="ECO:0000313" key="2">
    <source>
        <dbReference type="EMBL" id="MFD0885762.1"/>
    </source>
</evidence>
<proteinExistence type="predicted"/>
<dbReference type="EMBL" id="JBHTHX010000430">
    <property type="protein sequence ID" value="MFD0885762.1"/>
    <property type="molecule type" value="Genomic_DNA"/>
</dbReference>
<dbReference type="Pfam" id="PF06223">
    <property type="entry name" value="Phage_tail_T"/>
    <property type="match status" value="1"/>
</dbReference>
<comment type="caution">
    <text evidence="2">The sequence shown here is derived from an EMBL/GenBank/DDBJ whole genome shotgun (WGS) entry which is preliminary data.</text>
</comment>
<accession>A0ABW3DRW4</accession>
<dbReference type="InterPro" id="IPR009350">
    <property type="entry name" value="Phage_tail_T"/>
</dbReference>